<gene>
    <name evidence="20" type="primary">ND2</name>
</gene>
<evidence type="ECO:0000256" key="12">
    <source>
        <dbReference type="ARBA" id="ARBA00022989"/>
    </source>
</evidence>
<keyword evidence="7 18" id="KW-0679">Respiratory chain</keyword>
<evidence type="ECO:0000256" key="16">
    <source>
        <dbReference type="ARBA" id="ARBA00023136"/>
    </source>
</evidence>
<comment type="catalytic activity">
    <reaction evidence="17 18">
        <text>a ubiquinone + NADH + 5 H(+)(in) = a ubiquinol + NAD(+) + 4 H(+)(out)</text>
        <dbReference type="Rhea" id="RHEA:29091"/>
        <dbReference type="Rhea" id="RHEA-COMP:9565"/>
        <dbReference type="Rhea" id="RHEA-COMP:9566"/>
        <dbReference type="ChEBI" id="CHEBI:15378"/>
        <dbReference type="ChEBI" id="CHEBI:16389"/>
        <dbReference type="ChEBI" id="CHEBI:17976"/>
        <dbReference type="ChEBI" id="CHEBI:57540"/>
        <dbReference type="ChEBI" id="CHEBI:57945"/>
        <dbReference type="EC" id="7.1.1.2"/>
    </reaction>
</comment>
<feature type="domain" description="NADH:quinone oxidoreductase/Mrp antiporter transmembrane" evidence="19">
    <location>
        <begin position="37"/>
        <end position="296"/>
    </location>
</feature>
<geneLocation type="mitochondrion" evidence="20"/>
<keyword evidence="14 18" id="KW-0830">Ubiquinone</keyword>
<comment type="similarity">
    <text evidence="3 18">Belongs to the complex I subunit 2 family.</text>
</comment>
<keyword evidence="6" id="KW-0813">Transport</keyword>
<keyword evidence="10 18" id="KW-1278">Translocase</keyword>
<keyword evidence="13 18" id="KW-0520">NAD</keyword>
<evidence type="ECO:0000256" key="6">
    <source>
        <dbReference type="ARBA" id="ARBA00022448"/>
    </source>
</evidence>
<comment type="function">
    <text evidence="1">Core subunit of the mitochondrial membrane respiratory chain NADH dehydrogenase (Complex I) that is believed to belong to the minimal assembly required for catalysis. Complex I functions in the transfer of electrons from NADH to the respiratory chain. The immediate electron acceptor for the enzyme is believed to be ubiquinone.</text>
</comment>
<evidence type="ECO:0000256" key="3">
    <source>
        <dbReference type="ARBA" id="ARBA00007012"/>
    </source>
</evidence>
<dbReference type="InterPro" id="IPR003917">
    <property type="entry name" value="NADH_UbQ_OxRdtase_chain2"/>
</dbReference>
<feature type="transmembrane region" description="Helical" evidence="18">
    <location>
        <begin position="210"/>
        <end position="229"/>
    </location>
</feature>
<organism evidence="20">
    <name type="scientific">Hymenoptera sp. 4 GYN-2021</name>
    <dbReference type="NCBI Taxonomy" id="2876101"/>
    <lineage>
        <taxon>Eukaryota</taxon>
        <taxon>Metazoa</taxon>
        <taxon>Ecdysozoa</taxon>
        <taxon>Arthropoda</taxon>
        <taxon>Hexapoda</taxon>
        <taxon>Insecta</taxon>
        <taxon>Pterygota</taxon>
        <taxon>Neoptera</taxon>
        <taxon>Endopterygota</taxon>
        <taxon>Hymenoptera</taxon>
    </lineage>
</organism>
<evidence type="ECO:0000256" key="9">
    <source>
        <dbReference type="ARBA" id="ARBA00022792"/>
    </source>
</evidence>
<dbReference type="AlphaFoldDB" id="A0A977TL98"/>
<evidence type="ECO:0000256" key="2">
    <source>
        <dbReference type="ARBA" id="ARBA00004448"/>
    </source>
</evidence>
<dbReference type="InterPro" id="IPR001750">
    <property type="entry name" value="ND/Mrp_TM"/>
</dbReference>
<accession>A0A977TL98</accession>
<keyword evidence="16 18" id="KW-0472">Membrane</keyword>
<protein>
    <recommendedName>
        <fullName evidence="5 18">NADH-ubiquinone oxidoreductase chain 2</fullName>
        <ecNumber evidence="4 18">7.1.1.2</ecNumber>
    </recommendedName>
</protein>
<feature type="transmembrane region" description="Helical" evidence="18">
    <location>
        <begin position="281"/>
        <end position="300"/>
    </location>
</feature>
<dbReference type="PANTHER" id="PTHR46552">
    <property type="entry name" value="NADH-UBIQUINONE OXIDOREDUCTASE CHAIN 2"/>
    <property type="match status" value="1"/>
</dbReference>
<evidence type="ECO:0000256" key="18">
    <source>
        <dbReference type="RuleBase" id="RU003403"/>
    </source>
</evidence>
<sequence length="351" mass="41396">MTKFTIYKNNFKMMMNFKLNWLFLLMLIISTMITLNSSSWLIAWMGLEINLMSFIPLMLNNSNNYKNSKSSMSYFIIQSVASSIMLIIMMMTNMENNLQNINLLQNLIQLSLILKLGMSPFHWWVPKIIINLNWMNCFILLTWQKIAPMFLMLSMNNNTMIYISMILSGYIGAIMGMNQNSIKLILSYSSINHLSWMIMAMNLNISLMKLYFLIYSFINMIICLIMNNFNMNYINQLFKNKNNKIYFKILMISSFLSMGGIPPFLGFLPKFFVLSLMIKNYLMFEIMFFILMTLITLSYYMNPLISSLMTVNNNNKWMIKNFKKNNNFFLIILINSILMLIIILSFFNLNN</sequence>
<dbReference type="GO" id="GO:0005743">
    <property type="term" value="C:mitochondrial inner membrane"/>
    <property type="evidence" value="ECO:0007669"/>
    <property type="project" value="UniProtKB-SubCell"/>
</dbReference>
<feature type="transmembrane region" description="Helical" evidence="18">
    <location>
        <begin position="132"/>
        <end position="153"/>
    </location>
</feature>
<evidence type="ECO:0000313" key="20">
    <source>
        <dbReference type="EMBL" id="UXW93490.1"/>
    </source>
</evidence>
<dbReference type="GO" id="GO:0008137">
    <property type="term" value="F:NADH dehydrogenase (ubiquinone) activity"/>
    <property type="evidence" value="ECO:0007669"/>
    <property type="project" value="UniProtKB-EC"/>
</dbReference>
<feature type="transmembrane region" description="Helical" evidence="18">
    <location>
        <begin position="249"/>
        <end position="269"/>
    </location>
</feature>
<dbReference type="EMBL" id="ON964463">
    <property type="protein sequence ID" value="UXW93490.1"/>
    <property type="molecule type" value="Genomic_DNA"/>
</dbReference>
<feature type="transmembrane region" description="Helical" evidence="18">
    <location>
        <begin position="159"/>
        <end position="177"/>
    </location>
</feature>
<evidence type="ECO:0000256" key="17">
    <source>
        <dbReference type="ARBA" id="ARBA00049551"/>
    </source>
</evidence>
<evidence type="ECO:0000256" key="10">
    <source>
        <dbReference type="ARBA" id="ARBA00022967"/>
    </source>
</evidence>
<name>A0A977TL98_9HYME</name>
<keyword evidence="9 18" id="KW-0999">Mitochondrion inner membrane</keyword>
<dbReference type="PANTHER" id="PTHR46552:SF1">
    <property type="entry name" value="NADH-UBIQUINONE OXIDOREDUCTASE CHAIN 2"/>
    <property type="match status" value="1"/>
</dbReference>
<evidence type="ECO:0000256" key="1">
    <source>
        <dbReference type="ARBA" id="ARBA00003257"/>
    </source>
</evidence>
<comment type="function">
    <text evidence="18">Core subunit of the mitochondrial membrane respiratory chain NADH dehydrogenase (Complex I) which catalyzes electron transfer from NADH through the respiratory chain, using ubiquinone as an electron acceptor. Essential for the catalytic activity and assembly of complex I.</text>
</comment>
<reference evidence="20" key="1">
    <citation type="journal article" date="2022" name="Insects">
        <title>Phylogenomic Analyses of the Tenthredinoidea Support the Familial Rank of Athaliidae (Insecta, Tenthredinoidea).</title>
        <authorList>
            <person name="Niu G."/>
            <person name="Budak M."/>
            <person name="Korkmaz E.M."/>
            <person name="Dogan O."/>
            <person name="Nel A."/>
            <person name="Wan S."/>
            <person name="Cai C."/>
            <person name="Jouault C."/>
            <person name="Li M."/>
            <person name="Wei M."/>
        </authorList>
    </citation>
    <scope>NUCLEOTIDE SEQUENCE</scope>
</reference>
<keyword evidence="8 18" id="KW-0812">Transmembrane</keyword>
<reference evidence="20" key="2">
    <citation type="submission" date="2022-07" db="EMBL/GenBank/DDBJ databases">
        <authorList>
            <person name="Niu G."/>
        </authorList>
    </citation>
    <scope>NUCLEOTIDE SEQUENCE</scope>
</reference>
<feature type="transmembrane region" description="Helical" evidence="18">
    <location>
        <begin position="71"/>
        <end position="91"/>
    </location>
</feature>
<evidence type="ECO:0000256" key="5">
    <source>
        <dbReference type="ARBA" id="ARBA00021008"/>
    </source>
</evidence>
<evidence type="ECO:0000256" key="13">
    <source>
        <dbReference type="ARBA" id="ARBA00023027"/>
    </source>
</evidence>
<keyword evidence="12 18" id="KW-1133">Transmembrane helix</keyword>
<feature type="transmembrane region" description="Helical" evidence="18">
    <location>
        <begin position="17"/>
        <end position="35"/>
    </location>
</feature>
<evidence type="ECO:0000256" key="15">
    <source>
        <dbReference type="ARBA" id="ARBA00023128"/>
    </source>
</evidence>
<evidence type="ECO:0000259" key="19">
    <source>
        <dbReference type="Pfam" id="PF00361"/>
    </source>
</evidence>
<evidence type="ECO:0000256" key="8">
    <source>
        <dbReference type="ARBA" id="ARBA00022692"/>
    </source>
</evidence>
<dbReference type="PRINTS" id="PR01436">
    <property type="entry name" value="NADHDHGNASE2"/>
</dbReference>
<evidence type="ECO:0000256" key="7">
    <source>
        <dbReference type="ARBA" id="ARBA00022660"/>
    </source>
</evidence>
<evidence type="ECO:0000256" key="11">
    <source>
        <dbReference type="ARBA" id="ARBA00022982"/>
    </source>
</evidence>
<comment type="subcellular location">
    <subcellularLocation>
        <location evidence="2 18">Mitochondrion inner membrane</location>
        <topology evidence="2 18">Multi-pass membrane protein</topology>
    </subcellularLocation>
</comment>
<dbReference type="InterPro" id="IPR050175">
    <property type="entry name" value="Complex_I_Subunit_2"/>
</dbReference>
<proteinExistence type="inferred from homology"/>
<dbReference type="GO" id="GO:0006120">
    <property type="term" value="P:mitochondrial electron transport, NADH to ubiquinone"/>
    <property type="evidence" value="ECO:0007669"/>
    <property type="project" value="InterPro"/>
</dbReference>
<feature type="transmembrane region" description="Helical" evidence="18">
    <location>
        <begin position="41"/>
        <end position="59"/>
    </location>
</feature>
<dbReference type="Pfam" id="PF00361">
    <property type="entry name" value="Proton_antipo_M"/>
    <property type="match status" value="1"/>
</dbReference>
<keyword evidence="15 18" id="KW-0496">Mitochondrion</keyword>
<evidence type="ECO:0000256" key="14">
    <source>
        <dbReference type="ARBA" id="ARBA00023075"/>
    </source>
</evidence>
<dbReference type="EC" id="7.1.1.2" evidence="4 18"/>
<feature type="transmembrane region" description="Helical" evidence="18">
    <location>
        <begin position="328"/>
        <end position="347"/>
    </location>
</feature>
<keyword evidence="11 18" id="KW-0249">Electron transport</keyword>
<evidence type="ECO:0000256" key="4">
    <source>
        <dbReference type="ARBA" id="ARBA00012944"/>
    </source>
</evidence>